<organism evidence="2 3">
    <name type="scientific">Ceratitis capitata</name>
    <name type="common">Mediterranean fruit fly</name>
    <name type="synonym">Tephritis capitata</name>
    <dbReference type="NCBI Taxonomy" id="7213"/>
    <lineage>
        <taxon>Eukaryota</taxon>
        <taxon>Metazoa</taxon>
        <taxon>Ecdysozoa</taxon>
        <taxon>Arthropoda</taxon>
        <taxon>Hexapoda</taxon>
        <taxon>Insecta</taxon>
        <taxon>Pterygota</taxon>
        <taxon>Neoptera</taxon>
        <taxon>Endopterygota</taxon>
        <taxon>Diptera</taxon>
        <taxon>Brachycera</taxon>
        <taxon>Muscomorpha</taxon>
        <taxon>Tephritoidea</taxon>
        <taxon>Tephritidae</taxon>
        <taxon>Ceratitis</taxon>
        <taxon>Ceratitis</taxon>
    </lineage>
</organism>
<comment type="caution">
    <text evidence="2">The sequence shown here is derived from an EMBL/GenBank/DDBJ whole genome shotgun (WGS) entry which is preliminary data.</text>
</comment>
<protein>
    <submittedName>
        <fullName evidence="2">(Mediterranean fruit fly) hypothetical protein</fullName>
    </submittedName>
</protein>
<dbReference type="AlphaFoldDB" id="A0A811USK3"/>
<dbReference type="OrthoDB" id="8064697at2759"/>
<keyword evidence="3" id="KW-1185">Reference proteome</keyword>
<dbReference type="PANTHER" id="PTHR19446">
    <property type="entry name" value="REVERSE TRANSCRIPTASES"/>
    <property type="match status" value="1"/>
</dbReference>
<evidence type="ECO:0000313" key="2">
    <source>
        <dbReference type="EMBL" id="CAD7001691.1"/>
    </source>
</evidence>
<sequence>MAKPTLVRRITSAACGGKNSTSLRCNQCNGWSHLKTCSGFKPHREWTTGNVDQCRQRPNAPQHDTNHIGHYSSNTLRIRKLPNTSAVLDFSREEIFWFIGKSKAYKSISPDGISMLKHLGPAGAEFLTKVLNLLWLWLFKPGKPANKRESYRPITVLSTVAKAIEDLLLPTFTHHLRPAAHQHGFRKVHSTITVINLINTQIFNGLNQNRPCARAILVALDLSKAFDKVNGSVLLTDIEKFSLLPYLQRWVMGYLSGRQSSVIFRGETSKPRKIKQVMYDNGVWPGY</sequence>
<gene>
    <name evidence="2" type="ORF">CCAP1982_LOCUS10181</name>
</gene>
<feature type="domain" description="Reverse transcriptase" evidence="1">
    <location>
        <begin position="148"/>
        <end position="278"/>
    </location>
</feature>
<name>A0A811USK3_CERCA</name>
<reference evidence="2" key="1">
    <citation type="submission" date="2020-11" db="EMBL/GenBank/DDBJ databases">
        <authorList>
            <person name="Whitehead M."/>
        </authorList>
    </citation>
    <scope>NUCLEOTIDE SEQUENCE</scope>
    <source>
        <strain evidence="2">EGII</strain>
    </source>
</reference>
<evidence type="ECO:0000313" key="3">
    <source>
        <dbReference type="Proteomes" id="UP000606786"/>
    </source>
</evidence>
<dbReference type="InterPro" id="IPR000477">
    <property type="entry name" value="RT_dom"/>
</dbReference>
<proteinExistence type="predicted"/>
<dbReference type="Pfam" id="PF00078">
    <property type="entry name" value="RVT_1"/>
    <property type="match status" value="1"/>
</dbReference>
<evidence type="ECO:0000259" key="1">
    <source>
        <dbReference type="Pfam" id="PF00078"/>
    </source>
</evidence>
<dbReference type="EMBL" id="CAJHJT010000023">
    <property type="protein sequence ID" value="CAD7001691.1"/>
    <property type="molecule type" value="Genomic_DNA"/>
</dbReference>
<dbReference type="Proteomes" id="UP000606786">
    <property type="component" value="Unassembled WGS sequence"/>
</dbReference>
<accession>A0A811USK3</accession>